<comment type="caution">
    <text evidence="4">The sequence shown here is derived from an EMBL/GenBank/DDBJ whole genome shotgun (WGS) entry which is preliminary data.</text>
</comment>
<dbReference type="EMBL" id="JAHRIO010012247">
    <property type="protein sequence ID" value="MEQ2162667.1"/>
    <property type="molecule type" value="Genomic_DNA"/>
</dbReference>
<dbReference type="PANTHER" id="PTHR10574:SF406">
    <property type="entry name" value="LAMININ SUBUNIT ALPHA 5"/>
    <property type="match status" value="1"/>
</dbReference>
<dbReference type="PANTHER" id="PTHR10574">
    <property type="entry name" value="NETRIN/LAMININ-RELATED"/>
    <property type="match status" value="1"/>
</dbReference>
<keyword evidence="5" id="KW-1185">Reference proteome</keyword>
<organism evidence="4 5">
    <name type="scientific">Goodea atripinnis</name>
    <dbReference type="NCBI Taxonomy" id="208336"/>
    <lineage>
        <taxon>Eukaryota</taxon>
        <taxon>Metazoa</taxon>
        <taxon>Chordata</taxon>
        <taxon>Craniata</taxon>
        <taxon>Vertebrata</taxon>
        <taxon>Euteleostomi</taxon>
        <taxon>Actinopterygii</taxon>
        <taxon>Neopterygii</taxon>
        <taxon>Teleostei</taxon>
        <taxon>Neoteleostei</taxon>
        <taxon>Acanthomorphata</taxon>
        <taxon>Ovalentaria</taxon>
        <taxon>Atherinomorphae</taxon>
        <taxon>Cyprinodontiformes</taxon>
        <taxon>Goodeidae</taxon>
        <taxon>Goodea</taxon>
    </lineage>
</organism>
<dbReference type="Proteomes" id="UP001476798">
    <property type="component" value="Unassembled WGS sequence"/>
</dbReference>
<proteinExistence type="predicted"/>
<evidence type="ECO:0000256" key="1">
    <source>
        <dbReference type="ARBA" id="ARBA00023157"/>
    </source>
</evidence>
<keyword evidence="1" id="KW-1015">Disulfide bond</keyword>
<evidence type="ECO:0000259" key="3">
    <source>
        <dbReference type="PROSITE" id="PS51117"/>
    </source>
</evidence>
<dbReference type="PROSITE" id="PS51117">
    <property type="entry name" value="LAMININ_NTER"/>
    <property type="match status" value="1"/>
</dbReference>
<sequence>LFHVAYVLIKFANSPRPDLWVLERSTDFGQTYQPWQYFASSKRDCIERFGQRTIERINNDNDIICTTEYSRIIVVSLVNGRPGAMNFSYSPVLRDFTKATNIRLRFMRTNTLLGHLMGKALRDPTVTRRVRPRLKPMFIQSQM</sequence>
<name>A0ABV0MUC5_9TELE</name>
<feature type="non-terminal residue" evidence="4">
    <location>
        <position position="1"/>
    </location>
</feature>
<feature type="domain" description="Laminin N-terminal" evidence="3">
    <location>
        <begin position="1"/>
        <end position="142"/>
    </location>
</feature>
<dbReference type="SMART" id="SM00136">
    <property type="entry name" value="LamNT"/>
    <property type="match status" value="1"/>
</dbReference>
<protein>
    <submittedName>
        <fullName evidence="4">Laminin subunit alpha-5</fullName>
    </submittedName>
</protein>
<keyword evidence="2" id="KW-0424">Laminin EGF-like domain</keyword>
<dbReference type="InterPro" id="IPR050440">
    <property type="entry name" value="Laminin/Netrin_ECM"/>
</dbReference>
<dbReference type="Pfam" id="PF00055">
    <property type="entry name" value="Laminin_N"/>
    <property type="match status" value="1"/>
</dbReference>
<evidence type="ECO:0000313" key="4">
    <source>
        <dbReference type="EMBL" id="MEQ2162667.1"/>
    </source>
</evidence>
<evidence type="ECO:0000313" key="5">
    <source>
        <dbReference type="Proteomes" id="UP001476798"/>
    </source>
</evidence>
<accession>A0ABV0MUC5</accession>
<dbReference type="InterPro" id="IPR008211">
    <property type="entry name" value="Laminin_N"/>
</dbReference>
<gene>
    <name evidence="4" type="primary">LAMA5_2</name>
    <name evidence="4" type="ORF">GOODEAATRI_022217</name>
</gene>
<evidence type="ECO:0000256" key="2">
    <source>
        <dbReference type="ARBA" id="ARBA00023292"/>
    </source>
</evidence>
<reference evidence="4 5" key="1">
    <citation type="submission" date="2021-06" db="EMBL/GenBank/DDBJ databases">
        <authorList>
            <person name="Palmer J.M."/>
        </authorList>
    </citation>
    <scope>NUCLEOTIDE SEQUENCE [LARGE SCALE GENOMIC DNA]</scope>
    <source>
        <strain evidence="4 5">GA_2019</strain>
        <tissue evidence="4">Muscle</tissue>
    </source>
</reference>
<dbReference type="Gene3D" id="2.60.120.260">
    <property type="entry name" value="Galactose-binding domain-like"/>
    <property type="match status" value="1"/>
</dbReference>